<evidence type="ECO:0000256" key="9">
    <source>
        <dbReference type="ARBA" id="ARBA00023136"/>
    </source>
</evidence>
<dbReference type="RefSeq" id="XP_051073429.1">
    <property type="nucleotide sequence ID" value="XM_051213179.1"/>
</dbReference>
<evidence type="ECO:0000313" key="13">
    <source>
        <dbReference type="Proteomes" id="UP000471633"/>
    </source>
</evidence>
<evidence type="ECO:0000256" key="3">
    <source>
        <dbReference type="ARBA" id="ARBA00006600"/>
    </source>
</evidence>
<dbReference type="SUPFAM" id="SSF48452">
    <property type="entry name" value="TPR-like"/>
    <property type="match status" value="2"/>
</dbReference>
<gene>
    <name evidence="12" type="primary">GPSM2</name>
    <name evidence="12" type="ORF">MS3_00005155</name>
</gene>
<dbReference type="Gene3D" id="1.25.40.10">
    <property type="entry name" value="Tetratricopeptide repeat domain"/>
    <property type="match status" value="3"/>
</dbReference>
<comment type="caution">
    <text evidence="12">The sequence shown here is derived from an EMBL/GenBank/DDBJ whole genome shotgun (WGS) entry which is preliminary data.</text>
</comment>
<name>A0A922S574_SCHHA</name>
<keyword evidence="4" id="KW-1003">Cell membrane</keyword>
<dbReference type="GO" id="GO:0005938">
    <property type="term" value="C:cell cortex"/>
    <property type="evidence" value="ECO:0007669"/>
    <property type="project" value="TreeGrafter"/>
</dbReference>
<dbReference type="InterPro" id="IPR052386">
    <property type="entry name" value="GPSM"/>
</dbReference>
<proteinExistence type="inferred from homology"/>
<dbReference type="GO" id="GO:0005886">
    <property type="term" value="C:plasma membrane"/>
    <property type="evidence" value="ECO:0007669"/>
    <property type="project" value="UniProtKB-SubCell"/>
</dbReference>
<keyword evidence="6" id="KW-0597">Phosphoprotein</keyword>
<keyword evidence="13" id="KW-1185">Reference proteome</keyword>
<dbReference type="Pfam" id="PF13424">
    <property type="entry name" value="TPR_12"/>
    <property type="match status" value="1"/>
</dbReference>
<feature type="region of interest" description="Disordered" evidence="11">
    <location>
        <begin position="734"/>
        <end position="776"/>
    </location>
</feature>
<dbReference type="GeneID" id="75577344"/>
<evidence type="ECO:0000256" key="10">
    <source>
        <dbReference type="PROSITE-ProRule" id="PRU00339"/>
    </source>
</evidence>
<dbReference type="CTD" id="29899"/>
<dbReference type="AlphaFoldDB" id="A0A922S574"/>
<feature type="compositionally biased region" description="Acidic residues" evidence="11">
    <location>
        <begin position="560"/>
        <end position="570"/>
    </location>
</feature>
<evidence type="ECO:0000256" key="8">
    <source>
        <dbReference type="ARBA" id="ARBA00022803"/>
    </source>
</evidence>
<dbReference type="InterPro" id="IPR011990">
    <property type="entry name" value="TPR-like_helical_dom_sf"/>
</dbReference>
<evidence type="ECO:0000256" key="5">
    <source>
        <dbReference type="ARBA" id="ARBA00022490"/>
    </source>
</evidence>
<dbReference type="InterPro" id="IPR019734">
    <property type="entry name" value="TPR_rpt"/>
</dbReference>
<sequence length="1055" mass="115779">MTYSSSTIPTPCLDLAMEGERFCREGDWNKGISYFLKALAIGTDDLSCLSVVYCQLGNAYFYQQDYARALEYHRWNLALARRMGDGIGEAFATGNLGNTLQMMGKYDEAIMCFTHELAIARQLNDKRTEAGALYNLGSVYQAKGKQWLPDSGEFPADAVKAQRKAAEYYKMGLELVRALGDRPAEGRALGSLANAYYLLSNFTEAIECYRERLKIAKEFGDLTAQRRAHSNIGNAFIFLADFNAAVEHYREALQLSVRLKDTSLEAQACFSLGNTFILLRDPSTAVVFLLRHLIIARGLFDRIGEGRAHWSLANAYTALKRYDLALRCSKRHRRIARQLGDTTGYMTAQLMIGEICNLMTSTQTECSTLIGASCKNDQTDSQSNNSNSTINYSSVQQSCLLDINNSKLNENILFLKNNHKLPCGANNNKCCIDGNNNSVSTNTTTISNPTNTILTNNSCTDINFSNNPPTDLHITDGSNSSLINGLISQSLLDSSKTIDPSANTDVVSSRIEIKSSQSTVTSNFSTTTVPSPTTVTANIIDSNHTTENHSHKVVINNDNGNDDDNNQDDLDLELDKDLENELLENYEGILETVEFVTVTEDGQTVTSQMGCLDVPTPVLSESKKENMVEFYLSAPSFRPSLSQQIDIPNLQDIEGNLESIESMSQMNRNSNLSSENLDSGNTCNTVGTSSSAVAVAAASLVEEERSVDQQEMFFSLLLESQSRRMDEQRCYLRTTGQGTPPIQSTETNSVQESNNVQLSSGNSRRTPDYDNSSLRSQIGTNEEAFFDLIEGVQGARMNDQRANLSVFPGLRSGPGLHLLDSNNNTTTPANNNNNRYFGSTNSVFKSTSSCASDGLPEPRLRNNSSNNDDVTGLFDHNLTTTTTFPATRASCGSCETGRAVIRGGVGSNAAGSGVDTRGRRGHTVSSTGDLDDEFLEMIFRIQTCTRINDQRTNLPDPLTQVQSHTNPTHRNNDNGDGSRGIRQPISTSEATTITTSNSHRELTLYTSSGAFNNLTNRCSVPAIVDDDDGDANDLFALIQRVQSTRLDEQRCRPPL</sequence>
<dbReference type="FunFam" id="1.25.40.10:FF:000043">
    <property type="entry name" value="G-protein-signaling modulator 2 isoform X1"/>
    <property type="match status" value="1"/>
</dbReference>
<reference evidence="12" key="1">
    <citation type="journal article" date="2012" name="Nat. Genet.">
        <title>Whole-genome sequence of Schistosoma haematobium.</title>
        <authorList>
            <person name="Young N.D."/>
            <person name="Jex A.R."/>
            <person name="Li B."/>
            <person name="Liu S."/>
            <person name="Yang L."/>
            <person name="Xiong Z."/>
            <person name="Li Y."/>
            <person name="Cantacessi C."/>
            <person name="Hall R.S."/>
            <person name="Xu X."/>
            <person name="Chen F."/>
            <person name="Wu X."/>
            <person name="Zerlotini A."/>
            <person name="Oliveira G."/>
            <person name="Hofmann A."/>
            <person name="Zhang G."/>
            <person name="Fang X."/>
            <person name="Kang Y."/>
            <person name="Campbell B.E."/>
            <person name="Loukas A."/>
            <person name="Ranganathan S."/>
            <person name="Rollinson D."/>
            <person name="Rinaldi G."/>
            <person name="Brindley P.J."/>
            <person name="Yang H."/>
            <person name="Wang J."/>
            <person name="Wang J."/>
            <person name="Gasser R.B."/>
        </authorList>
    </citation>
    <scope>NUCLEOTIDE SEQUENCE</scope>
</reference>
<dbReference type="GO" id="GO:0001965">
    <property type="term" value="F:G-protein alpha-subunit binding"/>
    <property type="evidence" value="ECO:0007669"/>
    <property type="project" value="TreeGrafter"/>
</dbReference>
<dbReference type="GO" id="GO:0005092">
    <property type="term" value="F:GDP-dissociation inhibitor activity"/>
    <property type="evidence" value="ECO:0007669"/>
    <property type="project" value="TreeGrafter"/>
</dbReference>
<dbReference type="SMART" id="SM00390">
    <property type="entry name" value="GoLoco"/>
    <property type="match status" value="4"/>
</dbReference>
<keyword evidence="5" id="KW-0963">Cytoplasm</keyword>
<feature type="region of interest" description="Disordered" evidence="11">
    <location>
        <begin position="848"/>
        <end position="868"/>
    </location>
</feature>
<reference evidence="12" key="3">
    <citation type="submission" date="2021-06" db="EMBL/GenBank/DDBJ databases">
        <title>Chromosome-level genome assembly for S. haematobium.</title>
        <authorList>
            <person name="Stroehlein A.J."/>
        </authorList>
    </citation>
    <scope>NUCLEOTIDE SEQUENCE</scope>
</reference>
<feature type="region of interest" description="Disordered" evidence="11">
    <location>
        <begin position="543"/>
        <end position="570"/>
    </location>
</feature>
<keyword evidence="8 10" id="KW-0802">TPR repeat</keyword>
<dbReference type="PROSITE" id="PS50877">
    <property type="entry name" value="GOLOCO"/>
    <property type="match status" value="4"/>
</dbReference>
<dbReference type="Pfam" id="PF13176">
    <property type="entry name" value="TPR_7"/>
    <property type="match status" value="1"/>
</dbReference>
<dbReference type="EMBL" id="AMPZ03000001">
    <property type="protein sequence ID" value="KAH9594290.1"/>
    <property type="molecule type" value="Genomic_DNA"/>
</dbReference>
<dbReference type="Pfam" id="PF02188">
    <property type="entry name" value="GoLoco"/>
    <property type="match status" value="3"/>
</dbReference>
<dbReference type="PROSITE" id="PS50005">
    <property type="entry name" value="TPR"/>
    <property type="match status" value="1"/>
</dbReference>
<comment type="similarity">
    <text evidence="3">Belongs to the GPSM family.</text>
</comment>
<feature type="compositionally biased region" description="Low complexity" evidence="11">
    <location>
        <begin position="986"/>
        <end position="995"/>
    </location>
</feature>
<feature type="compositionally biased region" description="Polar residues" evidence="11">
    <location>
        <begin position="958"/>
        <end position="969"/>
    </location>
</feature>
<comment type="subcellular location">
    <subcellularLocation>
        <location evidence="1">Cell membrane</location>
    </subcellularLocation>
    <subcellularLocation>
        <location evidence="2">Cytoplasm</location>
    </subcellularLocation>
</comment>
<accession>A0A922S574</accession>
<feature type="region of interest" description="Disordered" evidence="11">
    <location>
        <begin position="907"/>
        <end position="926"/>
    </location>
</feature>
<dbReference type="SMART" id="SM00028">
    <property type="entry name" value="TPR"/>
    <property type="match status" value="7"/>
</dbReference>
<feature type="repeat" description="TPR" evidence="10">
    <location>
        <begin position="226"/>
        <end position="259"/>
    </location>
</feature>
<keyword evidence="9" id="KW-0472">Membrane</keyword>
<dbReference type="PANTHER" id="PTHR45954">
    <property type="entry name" value="LD33695P"/>
    <property type="match status" value="1"/>
</dbReference>
<evidence type="ECO:0000313" key="12">
    <source>
        <dbReference type="EMBL" id="KAH9594290.1"/>
    </source>
</evidence>
<evidence type="ECO:0000256" key="11">
    <source>
        <dbReference type="SAM" id="MobiDB-lite"/>
    </source>
</evidence>
<reference evidence="12" key="4">
    <citation type="journal article" date="2022" name="PLoS Pathog.">
        <title>Chromosome-level genome of Schistosoma haematobium underpins genome-wide explorations of molecular variation.</title>
        <authorList>
            <person name="Stroehlein A.J."/>
            <person name="Korhonen P.K."/>
            <person name="Lee V.V."/>
            <person name="Ralph S.A."/>
            <person name="Mentink-Kane M."/>
            <person name="You H."/>
            <person name="McManus D.P."/>
            <person name="Tchuente L.T."/>
            <person name="Stothard J.R."/>
            <person name="Kaur P."/>
            <person name="Dudchenko O."/>
            <person name="Aiden E.L."/>
            <person name="Yang B."/>
            <person name="Yang H."/>
            <person name="Emery A.M."/>
            <person name="Webster B.L."/>
            <person name="Brindley P.J."/>
            <person name="Rollinson D."/>
            <person name="Chang B.C.H."/>
            <person name="Gasser R.B."/>
            <person name="Young N.D."/>
        </authorList>
    </citation>
    <scope>NUCLEOTIDE SEQUENCE</scope>
</reference>
<feature type="region of interest" description="Disordered" evidence="11">
    <location>
        <begin position="958"/>
        <end position="995"/>
    </location>
</feature>
<dbReference type="InterPro" id="IPR003109">
    <property type="entry name" value="GoLoco_motif"/>
</dbReference>
<dbReference type="Pfam" id="PF13181">
    <property type="entry name" value="TPR_8"/>
    <property type="match status" value="1"/>
</dbReference>
<evidence type="ECO:0000256" key="4">
    <source>
        <dbReference type="ARBA" id="ARBA00022475"/>
    </source>
</evidence>
<dbReference type="OrthoDB" id="286233at2759"/>
<keyword evidence="7" id="KW-0677">Repeat</keyword>
<dbReference type="GO" id="GO:0000132">
    <property type="term" value="P:establishment of mitotic spindle orientation"/>
    <property type="evidence" value="ECO:0007669"/>
    <property type="project" value="TreeGrafter"/>
</dbReference>
<evidence type="ECO:0000256" key="1">
    <source>
        <dbReference type="ARBA" id="ARBA00004236"/>
    </source>
</evidence>
<evidence type="ECO:0000256" key="6">
    <source>
        <dbReference type="ARBA" id="ARBA00022553"/>
    </source>
</evidence>
<dbReference type="PANTHER" id="PTHR45954:SF1">
    <property type="entry name" value="LD33695P"/>
    <property type="match status" value="1"/>
</dbReference>
<evidence type="ECO:0000256" key="2">
    <source>
        <dbReference type="ARBA" id="ARBA00004496"/>
    </source>
</evidence>
<organism evidence="12 13">
    <name type="scientific">Schistosoma haematobium</name>
    <name type="common">Blood fluke</name>
    <dbReference type="NCBI Taxonomy" id="6185"/>
    <lineage>
        <taxon>Eukaryota</taxon>
        <taxon>Metazoa</taxon>
        <taxon>Spiralia</taxon>
        <taxon>Lophotrochozoa</taxon>
        <taxon>Platyhelminthes</taxon>
        <taxon>Trematoda</taxon>
        <taxon>Digenea</taxon>
        <taxon>Strigeidida</taxon>
        <taxon>Schistosomatoidea</taxon>
        <taxon>Schistosomatidae</taxon>
        <taxon>Schistosoma</taxon>
    </lineage>
</organism>
<dbReference type="Proteomes" id="UP000471633">
    <property type="component" value="Unassembled WGS sequence"/>
</dbReference>
<evidence type="ECO:0000256" key="7">
    <source>
        <dbReference type="ARBA" id="ARBA00022737"/>
    </source>
</evidence>
<dbReference type="KEGG" id="shx:MS3_00005155"/>
<protein>
    <submittedName>
        <fullName evidence="12">G-protein-signaling modulator 2</fullName>
    </submittedName>
</protein>
<reference evidence="12" key="2">
    <citation type="journal article" date="2019" name="Gigascience">
        <title>High-quality Schistosoma haematobium genome achieved by single-molecule and long-range sequencing.</title>
        <authorList>
            <person name="Stroehlein A.J."/>
            <person name="Korhonen P.K."/>
            <person name="Chong T.M."/>
            <person name="Lim Y.L."/>
            <person name="Chan K.G."/>
            <person name="Webster B."/>
            <person name="Rollinson D."/>
            <person name="Brindley P.J."/>
            <person name="Gasser R.B."/>
            <person name="Young N.D."/>
        </authorList>
    </citation>
    <scope>NUCLEOTIDE SEQUENCE</scope>
</reference>